<comment type="similarity">
    <text evidence="1">Belongs to the plant LTP family.</text>
</comment>
<name>A0A1Q3AL92_CEPFO</name>
<feature type="signal peptide" evidence="3">
    <location>
        <begin position="1"/>
        <end position="27"/>
    </location>
</feature>
<proteinExistence type="inferred from homology"/>
<reference evidence="6" key="1">
    <citation type="submission" date="2016-04" db="EMBL/GenBank/DDBJ databases">
        <title>Cephalotus genome sequencing.</title>
        <authorList>
            <person name="Fukushima K."/>
            <person name="Hasebe M."/>
            <person name="Fang X."/>
        </authorList>
    </citation>
    <scope>NUCLEOTIDE SEQUENCE [LARGE SCALE GENOMIC DNA]</scope>
    <source>
        <strain evidence="6">cv. St1</strain>
    </source>
</reference>
<dbReference type="GO" id="GO:0006869">
    <property type="term" value="P:lipid transport"/>
    <property type="evidence" value="ECO:0007669"/>
    <property type="project" value="InterPro"/>
</dbReference>
<dbReference type="Pfam" id="PF00234">
    <property type="entry name" value="Tryp_alpha_amyl"/>
    <property type="match status" value="1"/>
</dbReference>
<dbReference type="AlphaFoldDB" id="A0A1Q3AL92"/>
<dbReference type="SUPFAM" id="SSF47699">
    <property type="entry name" value="Bifunctional inhibitor/lipid-transfer protein/seed storage 2S albumin"/>
    <property type="match status" value="1"/>
</dbReference>
<dbReference type="PANTHER" id="PTHR33076">
    <property type="entry name" value="NON-SPECIFIC LIPID-TRANSFER PROTEIN 2-RELATED"/>
    <property type="match status" value="1"/>
</dbReference>
<evidence type="ECO:0000256" key="2">
    <source>
        <dbReference type="ARBA" id="ARBA00023157"/>
    </source>
</evidence>
<sequence>MAAHSMTVKLACVMVMCMVVGAPSALAKEQPSIQYCVNLISQVLPCLGYLAGGDLGPGCCPIVTKLYNEAKTTAILQKDCVCAKSFLNSLGINYSTAFNLTKLCKLKNFHITSFGPNTDCSKLVN</sequence>
<dbReference type="InterPro" id="IPR000528">
    <property type="entry name" value="Plant_nsLTP"/>
</dbReference>
<accession>A0A1Q3AL92</accession>
<dbReference type="OrthoDB" id="1890443at2759"/>
<dbReference type="InterPro" id="IPR036312">
    <property type="entry name" value="Bifun_inhib/LTP/seed_sf"/>
</dbReference>
<organism evidence="5 6">
    <name type="scientific">Cephalotus follicularis</name>
    <name type="common">Albany pitcher plant</name>
    <dbReference type="NCBI Taxonomy" id="3775"/>
    <lineage>
        <taxon>Eukaryota</taxon>
        <taxon>Viridiplantae</taxon>
        <taxon>Streptophyta</taxon>
        <taxon>Embryophyta</taxon>
        <taxon>Tracheophyta</taxon>
        <taxon>Spermatophyta</taxon>
        <taxon>Magnoliopsida</taxon>
        <taxon>eudicotyledons</taxon>
        <taxon>Gunneridae</taxon>
        <taxon>Pentapetalae</taxon>
        <taxon>rosids</taxon>
        <taxon>fabids</taxon>
        <taxon>Oxalidales</taxon>
        <taxon>Cephalotaceae</taxon>
        <taxon>Cephalotus</taxon>
    </lineage>
</organism>
<dbReference type="GO" id="GO:0008289">
    <property type="term" value="F:lipid binding"/>
    <property type="evidence" value="ECO:0007669"/>
    <property type="project" value="InterPro"/>
</dbReference>
<dbReference type="PRINTS" id="PR00382">
    <property type="entry name" value="LIPIDTRNSFER"/>
</dbReference>
<comment type="caution">
    <text evidence="5">The sequence shown here is derived from an EMBL/GenBank/DDBJ whole genome shotgun (WGS) entry which is preliminary data.</text>
</comment>
<keyword evidence="2" id="KW-1015">Disulfide bond</keyword>
<evidence type="ECO:0000259" key="4">
    <source>
        <dbReference type="Pfam" id="PF00234"/>
    </source>
</evidence>
<dbReference type="Proteomes" id="UP000187406">
    <property type="component" value="Unassembled WGS sequence"/>
</dbReference>
<dbReference type="STRING" id="3775.A0A1Q3AL92"/>
<evidence type="ECO:0000313" key="6">
    <source>
        <dbReference type="Proteomes" id="UP000187406"/>
    </source>
</evidence>
<keyword evidence="3" id="KW-0732">Signal</keyword>
<dbReference type="Gene3D" id="1.10.110.10">
    <property type="entry name" value="Plant lipid-transfer and hydrophobic proteins"/>
    <property type="match status" value="1"/>
</dbReference>
<protein>
    <recommendedName>
        <fullName evidence="4">Bifunctional inhibitor/plant lipid transfer protein/seed storage helical domain-containing protein</fullName>
    </recommendedName>
</protein>
<evidence type="ECO:0000256" key="1">
    <source>
        <dbReference type="ARBA" id="ARBA00009748"/>
    </source>
</evidence>
<evidence type="ECO:0000256" key="3">
    <source>
        <dbReference type="SAM" id="SignalP"/>
    </source>
</evidence>
<gene>
    <name evidence="5" type="ORF">CFOL_v3_00069</name>
</gene>
<keyword evidence="6" id="KW-1185">Reference proteome</keyword>
<dbReference type="InterPro" id="IPR016140">
    <property type="entry name" value="Bifunc_inhib/LTP/seed_store"/>
</dbReference>
<evidence type="ECO:0000313" key="5">
    <source>
        <dbReference type="EMBL" id="GAV56527.1"/>
    </source>
</evidence>
<dbReference type="EMBL" id="BDDD01000002">
    <property type="protein sequence ID" value="GAV56527.1"/>
    <property type="molecule type" value="Genomic_DNA"/>
</dbReference>
<feature type="chain" id="PRO_5010206423" description="Bifunctional inhibitor/plant lipid transfer protein/seed storage helical domain-containing protein" evidence="3">
    <location>
        <begin position="28"/>
        <end position="125"/>
    </location>
</feature>
<feature type="domain" description="Bifunctional inhibitor/plant lipid transfer protein/seed storage helical" evidence="4">
    <location>
        <begin position="36"/>
        <end position="108"/>
    </location>
</feature>
<dbReference type="InParanoid" id="A0A1Q3AL92"/>